<proteinExistence type="predicted"/>
<accession>A0A0F8A325</accession>
<reference evidence="1 2" key="1">
    <citation type="journal article" date="2014" name="Genome Biol. Evol.">
        <title>Comparative genomics and transcriptomics analyses reveal divergent lifestyle features of nematode endoparasitic fungus Hirsutella minnesotensis.</title>
        <authorList>
            <person name="Lai Y."/>
            <person name="Liu K."/>
            <person name="Zhang X."/>
            <person name="Zhang X."/>
            <person name="Li K."/>
            <person name="Wang N."/>
            <person name="Shu C."/>
            <person name="Wu Y."/>
            <person name="Wang C."/>
            <person name="Bushley K.E."/>
            <person name="Xiang M."/>
            <person name="Liu X."/>
        </authorList>
    </citation>
    <scope>NUCLEOTIDE SEQUENCE [LARGE SCALE GENOMIC DNA]</scope>
    <source>
        <strain evidence="1 2">3608</strain>
    </source>
</reference>
<evidence type="ECO:0000313" key="2">
    <source>
        <dbReference type="Proteomes" id="UP000054481"/>
    </source>
</evidence>
<dbReference type="AlphaFoldDB" id="A0A0F8A325"/>
<evidence type="ECO:0000313" key="1">
    <source>
        <dbReference type="EMBL" id="KJZ71089.1"/>
    </source>
</evidence>
<dbReference type="Pfam" id="PF11917">
    <property type="entry name" value="DUF3435"/>
    <property type="match status" value="1"/>
</dbReference>
<dbReference type="InterPro" id="IPR021842">
    <property type="entry name" value="DUF3435"/>
</dbReference>
<dbReference type="EMBL" id="KQ030588">
    <property type="protein sequence ID" value="KJZ71089.1"/>
    <property type="molecule type" value="Genomic_DNA"/>
</dbReference>
<gene>
    <name evidence="1" type="ORF">HIM_09508</name>
</gene>
<organism evidence="1 2">
    <name type="scientific">Hirsutella minnesotensis 3608</name>
    <dbReference type="NCBI Taxonomy" id="1043627"/>
    <lineage>
        <taxon>Eukaryota</taxon>
        <taxon>Fungi</taxon>
        <taxon>Dikarya</taxon>
        <taxon>Ascomycota</taxon>
        <taxon>Pezizomycotina</taxon>
        <taxon>Sordariomycetes</taxon>
        <taxon>Hypocreomycetidae</taxon>
        <taxon>Hypocreales</taxon>
        <taxon>Ophiocordycipitaceae</taxon>
        <taxon>Hirsutella</taxon>
    </lineage>
</organism>
<protein>
    <submittedName>
        <fullName evidence="1">Uncharacterized protein</fullName>
    </submittedName>
</protein>
<dbReference type="OrthoDB" id="4898871at2759"/>
<name>A0A0F8A325_9HYPO</name>
<dbReference type="PANTHER" id="PTHR37535">
    <property type="entry name" value="FLUG DOMAIN PROTEIN"/>
    <property type="match status" value="1"/>
</dbReference>
<dbReference type="Proteomes" id="UP000054481">
    <property type="component" value="Unassembled WGS sequence"/>
</dbReference>
<sequence length="309" mass="36127">MASLVPPQRQKDRYSAHHADFLRRFSERENERRTINKPRPLGAKQRAVLRGQLQDVYFLRPDHADGTKINIARILRKWKIYCNATESGHWVEVIRRLDRPMAMDFLDHLCERWKIKSEGTSWEYWRQFKQLYSSVTGQHFDRNHNREVQKWHDTVLVPKWGLRPPNIDGKAVLGTDDLLVLQTFNIAYDDGIFPSERHRIQLSGCYLLLAFTGARPAEIVDNEKRRPKDGTWEELYGTKVVRAEDSRQSADEDARLLEAMLYQETVYRGRPKALCYEDILLSIVRHPETGNDVPTMAIIHPPQRSGQKA</sequence>
<dbReference type="PANTHER" id="PTHR37535:SF4">
    <property type="entry name" value="FLUG DOMAIN-CONTAINING PROTEIN"/>
    <property type="match status" value="1"/>
</dbReference>
<keyword evidence="2" id="KW-1185">Reference proteome</keyword>